<evidence type="ECO:0000313" key="9">
    <source>
        <dbReference type="EMBL" id="SHE99377.1"/>
    </source>
</evidence>
<evidence type="ECO:0000256" key="2">
    <source>
        <dbReference type="ARBA" id="ARBA00022670"/>
    </source>
</evidence>
<dbReference type="AlphaFoldDB" id="A0A1M4Y0L7"/>
<dbReference type="Pfam" id="PF01435">
    <property type="entry name" value="Peptidase_M48"/>
    <property type="match status" value="1"/>
</dbReference>
<dbReference type="Proteomes" id="UP000184076">
    <property type="component" value="Unassembled WGS sequence"/>
</dbReference>
<feature type="domain" description="Peptidase M48" evidence="8">
    <location>
        <begin position="73"/>
        <end position="256"/>
    </location>
</feature>
<keyword evidence="7" id="KW-0732">Signal</keyword>
<feature type="signal peptide" evidence="7">
    <location>
        <begin position="1"/>
        <end position="30"/>
    </location>
</feature>
<dbReference type="InterPro" id="IPR051156">
    <property type="entry name" value="Mito/Outer_Membr_Metalloprot"/>
</dbReference>
<evidence type="ECO:0000256" key="7">
    <source>
        <dbReference type="SAM" id="SignalP"/>
    </source>
</evidence>
<evidence type="ECO:0000256" key="5">
    <source>
        <dbReference type="ARBA" id="ARBA00022833"/>
    </source>
</evidence>
<evidence type="ECO:0000256" key="1">
    <source>
        <dbReference type="ARBA" id="ARBA00001947"/>
    </source>
</evidence>
<evidence type="ECO:0000259" key="8">
    <source>
        <dbReference type="Pfam" id="PF01435"/>
    </source>
</evidence>
<dbReference type="STRING" id="1121391.SAMN02745206_01169"/>
<dbReference type="SUPFAM" id="SSF48452">
    <property type="entry name" value="TPR-like"/>
    <property type="match status" value="1"/>
</dbReference>
<gene>
    <name evidence="9" type="ORF">SAMN02745206_01169</name>
</gene>
<reference evidence="10" key="1">
    <citation type="submission" date="2016-11" db="EMBL/GenBank/DDBJ databases">
        <authorList>
            <person name="Varghese N."/>
            <person name="Submissions S."/>
        </authorList>
    </citation>
    <scope>NUCLEOTIDE SEQUENCE [LARGE SCALE GENOMIC DNA]</scope>
    <source>
        <strain evidence="10">DSM 9756</strain>
    </source>
</reference>
<dbReference type="Gene3D" id="3.30.2010.10">
    <property type="entry name" value="Metalloproteases ('zincins'), catalytic domain"/>
    <property type="match status" value="1"/>
</dbReference>
<dbReference type="GO" id="GO:0046872">
    <property type="term" value="F:metal ion binding"/>
    <property type="evidence" value="ECO:0007669"/>
    <property type="project" value="UniProtKB-KW"/>
</dbReference>
<feature type="chain" id="PRO_5012431736" evidence="7">
    <location>
        <begin position="31"/>
        <end position="441"/>
    </location>
</feature>
<keyword evidence="4" id="KW-0378">Hydrolase</keyword>
<evidence type="ECO:0000313" key="10">
    <source>
        <dbReference type="Proteomes" id="UP000184076"/>
    </source>
</evidence>
<dbReference type="InterPro" id="IPR011990">
    <property type="entry name" value="TPR-like_helical_dom_sf"/>
</dbReference>
<dbReference type="RefSeq" id="WP_178371919.1">
    <property type="nucleotide sequence ID" value="NZ_FQVB01000009.1"/>
</dbReference>
<name>A0A1M4Y0L7_9BACT</name>
<dbReference type="GO" id="GO:0051603">
    <property type="term" value="P:proteolysis involved in protein catabolic process"/>
    <property type="evidence" value="ECO:0007669"/>
    <property type="project" value="TreeGrafter"/>
</dbReference>
<keyword evidence="5" id="KW-0862">Zinc</keyword>
<organism evidence="9 10">
    <name type="scientific">Desulfacinum infernum DSM 9756</name>
    <dbReference type="NCBI Taxonomy" id="1121391"/>
    <lineage>
        <taxon>Bacteria</taxon>
        <taxon>Pseudomonadati</taxon>
        <taxon>Thermodesulfobacteriota</taxon>
        <taxon>Syntrophobacteria</taxon>
        <taxon>Syntrophobacterales</taxon>
        <taxon>Syntrophobacteraceae</taxon>
        <taxon>Desulfacinum</taxon>
    </lineage>
</organism>
<dbReference type="GO" id="GO:0004222">
    <property type="term" value="F:metalloendopeptidase activity"/>
    <property type="evidence" value="ECO:0007669"/>
    <property type="project" value="InterPro"/>
</dbReference>
<evidence type="ECO:0000256" key="3">
    <source>
        <dbReference type="ARBA" id="ARBA00022723"/>
    </source>
</evidence>
<dbReference type="PANTHER" id="PTHR22726">
    <property type="entry name" value="METALLOENDOPEPTIDASE OMA1"/>
    <property type="match status" value="1"/>
</dbReference>
<evidence type="ECO:0000256" key="4">
    <source>
        <dbReference type="ARBA" id="ARBA00022801"/>
    </source>
</evidence>
<keyword evidence="6" id="KW-0482">Metalloprotease</keyword>
<dbReference type="GO" id="GO:0016020">
    <property type="term" value="C:membrane"/>
    <property type="evidence" value="ECO:0007669"/>
    <property type="project" value="TreeGrafter"/>
</dbReference>
<sequence>MACSRSKSMGKSGWRILGFLALLAALAACAVNPVTHQSQLSLMSEQQEIATGQKLYPLYTQMSYGLFQDGELQAYVQDIGRRLAAVSHRPNMAYEFNVVNSSDLNAYALPGGKISITRGLVAKMENEAQLASVLGHEIAHVAALHPTSTYTRQVLGGLLTSVGSLVLQTAGVPGGDLISQAGLLATNLTLMKYSRDQEREADELGMEYMVRAGYNPAGFVQSMAILMDEKDREPSQLESFFSSHPLTTERVAEANRRLARYGPELRTPEALKRETFLQKTSYLRRVQPAYELMDRAKKALSEKRSREALGLLRQATSQAPREALLWVYRAVAEDLEDNERQALSAARKAVELYPDLYHARYVAGVITFNSGAHRESLQHLQAADRLVPEQPPVTFYMGRNWEALGRRDQAARAYYAVLQKVKKGPMAQYCYRRLVQWGYIR</sequence>
<accession>A0A1M4Y0L7</accession>
<keyword evidence="10" id="KW-1185">Reference proteome</keyword>
<dbReference type="EMBL" id="FQVB01000009">
    <property type="protein sequence ID" value="SHE99377.1"/>
    <property type="molecule type" value="Genomic_DNA"/>
</dbReference>
<protein>
    <submittedName>
        <fullName evidence="9">Putative Zn-dependent protease, contains TPR repeats</fullName>
    </submittedName>
</protein>
<dbReference type="InterPro" id="IPR001915">
    <property type="entry name" value="Peptidase_M48"/>
</dbReference>
<dbReference type="PROSITE" id="PS51257">
    <property type="entry name" value="PROKAR_LIPOPROTEIN"/>
    <property type="match status" value="1"/>
</dbReference>
<comment type="cofactor">
    <cofactor evidence="1">
        <name>Zn(2+)</name>
        <dbReference type="ChEBI" id="CHEBI:29105"/>
    </cofactor>
</comment>
<dbReference type="PANTHER" id="PTHR22726:SF1">
    <property type="entry name" value="METALLOENDOPEPTIDASE OMA1, MITOCHONDRIAL"/>
    <property type="match status" value="1"/>
</dbReference>
<dbReference type="Gene3D" id="1.25.40.10">
    <property type="entry name" value="Tetratricopeptide repeat domain"/>
    <property type="match status" value="1"/>
</dbReference>
<dbReference type="CDD" id="cd07333">
    <property type="entry name" value="M48C_bepA_like"/>
    <property type="match status" value="1"/>
</dbReference>
<proteinExistence type="predicted"/>
<keyword evidence="2 9" id="KW-0645">Protease</keyword>
<evidence type="ECO:0000256" key="6">
    <source>
        <dbReference type="ARBA" id="ARBA00023049"/>
    </source>
</evidence>
<keyword evidence="3" id="KW-0479">Metal-binding</keyword>